<proteinExistence type="predicted"/>
<feature type="chain" id="PRO_5031071606" description="DUF4189 domain-containing protein" evidence="1">
    <location>
        <begin position="19"/>
        <end position="117"/>
    </location>
</feature>
<evidence type="ECO:0000256" key="1">
    <source>
        <dbReference type="SAM" id="SignalP"/>
    </source>
</evidence>
<reference evidence="2 3" key="1">
    <citation type="submission" date="2020-08" db="EMBL/GenBank/DDBJ databases">
        <title>Functional genomics of gut bacteria from endangered species of beetles.</title>
        <authorList>
            <person name="Carlos-Shanley C."/>
        </authorList>
    </citation>
    <scope>NUCLEOTIDE SEQUENCE [LARGE SCALE GENOMIC DNA]</scope>
    <source>
        <strain evidence="2 3">S00198</strain>
    </source>
</reference>
<evidence type="ECO:0008006" key="4">
    <source>
        <dbReference type="Google" id="ProtNLM"/>
    </source>
</evidence>
<dbReference type="EMBL" id="JACHLK010000016">
    <property type="protein sequence ID" value="MBB6563086.1"/>
    <property type="molecule type" value="Genomic_DNA"/>
</dbReference>
<organism evidence="2 3">
    <name type="scientific">Acidovorax soli</name>
    <dbReference type="NCBI Taxonomy" id="592050"/>
    <lineage>
        <taxon>Bacteria</taxon>
        <taxon>Pseudomonadati</taxon>
        <taxon>Pseudomonadota</taxon>
        <taxon>Betaproteobacteria</taxon>
        <taxon>Burkholderiales</taxon>
        <taxon>Comamonadaceae</taxon>
        <taxon>Acidovorax</taxon>
    </lineage>
</organism>
<comment type="caution">
    <text evidence="2">The sequence shown here is derived from an EMBL/GenBank/DDBJ whole genome shotgun (WGS) entry which is preliminary data.</text>
</comment>
<dbReference type="RefSeq" id="WP_184863735.1">
    <property type="nucleotide sequence ID" value="NZ_JACHLK010000016.1"/>
</dbReference>
<name>A0A7X0UC65_9BURK</name>
<sequence>MKALILALLTAATAVAHAQTLDVFETHGNTHYAMVPTDKAQDTDYIGRAAYKFCADQNKGSCHIKVWSDSLDKPTGQPHHTRYNDNQLADYTHGPMGVSATLFNCKIVKSASRCYQR</sequence>
<dbReference type="Proteomes" id="UP000575083">
    <property type="component" value="Unassembled WGS sequence"/>
</dbReference>
<feature type="signal peptide" evidence="1">
    <location>
        <begin position="1"/>
        <end position="18"/>
    </location>
</feature>
<protein>
    <recommendedName>
        <fullName evidence="4">DUF4189 domain-containing protein</fullName>
    </recommendedName>
</protein>
<evidence type="ECO:0000313" key="3">
    <source>
        <dbReference type="Proteomes" id="UP000575083"/>
    </source>
</evidence>
<keyword evidence="3" id="KW-1185">Reference proteome</keyword>
<gene>
    <name evidence="2" type="ORF">HNP48_005803</name>
</gene>
<accession>A0A7X0UC65</accession>
<dbReference type="AlphaFoldDB" id="A0A7X0UC65"/>
<keyword evidence="1" id="KW-0732">Signal</keyword>
<evidence type="ECO:0000313" key="2">
    <source>
        <dbReference type="EMBL" id="MBB6563086.1"/>
    </source>
</evidence>